<dbReference type="InterPro" id="IPR004096">
    <property type="entry name" value="V4R"/>
</dbReference>
<dbReference type="SUPFAM" id="SSF111126">
    <property type="entry name" value="Ligand-binding domain in the NO signalling and Golgi transport"/>
    <property type="match status" value="1"/>
</dbReference>
<evidence type="ECO:0000313" key="2">
    <source>
        <dbReference type="EMBL" id="HGB24948.1"/>
    </source>
</evidence>
<protein>
    <recommendedName>
        <fullName evidence="1">4-vinyl reductase 4VR domain-containing protein</fullName>
    </recommendedName>
</protein>
<comment type="caution">
    <text evidence="2">The sequence shown here is derived from an EMBL/GenBank/DDBJ whole genome shotgun (WGS) entry which is preliminary data.</text>
</comment>
<proteinExistence type="predicted"/>
<dbReference type="InterPro" id="IPR024096">
    <property type="entry name" value="NO_sig/Golgi_transp_ligand-bd"/>
</dbReference>
<dbReference type="Gene3D" id="3.30.1380.20">
    <property type="entry name" value="Trafficking protein particle complex subunit 3"/>
    <property type="match status" value="1"/>
</dbReference>
<sequence>MRNGGILLKKREELSPRLVQAVTYWRSVYLDELRSGPSRERVAEARLEDFLAQRRPFFSSLDEADTLYSSIYRSIEFSALSKMLALKTPLMRVSGYNLGASLVRSGAVRSLDEAPLALALYRIGLLDIIEESLNVMRLNIYECISCYGVPNIGKTLCDFEAGVLQGILTELYGPNRVRERYCWGLGYSFCGFEVVFE</sequence>
<reference evidence="2" key="1">
    <citation type="journal article" date="2020" name="mSystems">
        <title>Genome- and Community-Level Interaction Insights into Carbon Utilization and Element Cycling Functions of Hydrothermarchaeota in Hydrothermal Sediment.</title>
        <authorList>
            <person name="Zhou Z."/>
            <person name="Liu Y."/>
            <person name="Xu W."/>
            <person name="Pan J."/>
            <person name="Luo Z.H."/>
            <person name="Li M."/>
        </authorList>
    </citation>
    <scope>NUCLEOTIDE SEQUENCE [LARGE SCALE GENOMIC DNA]</scope>
    <source>
        <strain evidence="2">SpSt-8</strain>
    </source>
</reference>
<dbReference type="PANTHER" id="PTHR35090">
    <property type="entry name" value="DNA-DIRECTED RNA POLYMERASE SUBUNIT I"/>
    <property type="match status" value="1"/>
</dbReference>
<dbReference type="Pfam" id="PF02830">
    <property type="entry name" value="V4R"/>
    <property type="match status" value="1"/>
</dbReference>
<gene>
    <name evidence="2" type="ORF">ENV88_02690</name>
</gene>
<evidence type="ECO:0000259" key="1">
    <source>
        <dbReference type="SMART" id="SM00989"/>
    </source>
</evidence>
<accession>A0A7C3SNN2</accession>
<dbReference type="PANTHER" id="PTHR35090:SF2">
    <property type="entry name" value="ARSR FAMILY TRANSCRIPTIONAL REGULATOR"/>
    <property type="match status" value="1"/>
</dbReference>
<dbReference type="AlphaFoldDB" id="A0A7C3SNN2"/>
<dbReference type="EMBL" id="DTIB01000065">
    <property type="protein sequence ID" value="HGB24948.1"/>
    <property type="molecule type" value="Genomic_DNA"/>
</dbReference>
<feature type="domain" description="4-vinyl reductase 4VR" evidence="1">
    <location>
        <begin position="135"/>
        <end position="196"/>
    </location>
</feature>
<dbReference type="SMART" id="SM00989">
    <property type="entry name" value="V4R"/>
    <property type="match status" value="1"/>
</dbReference>
<organism evidence="2">
    <name type="scientific">Thermofilum pendens</name>
    <dbReference type="NCBI Taxonomy" id="2269"/>
    <lineage>
        <taxon>Archaea</taxon>
        <taxon>Thermoproteota</taxon>
        <taxon>Thermoprotei</taxon>
        <taxon>Thermofilales</taxon>
        <taxon>Thermofilaceae</taxon>
        <taxon>Thermofilum</taxon>
    </lineage>
</organism>
<name>A0A7C3SNN2_THEPE</name>